<evidence type="ECO:0000256" key="2">
    <source>
        <dbReference type="SAM" id="Phobius"/>
    </source>
</evidence>
<dbReference type="Gene3D" id="3.40.190.150">
    <property type="entry name" value="Bordetella uptake gene, domain 1"/>
    <property type="match status" value="1"/>
</dbReference>
<evidence type="ECO:0000256" key="1">
    <source>
        <dbReference type="ARBA" id="ARBA00006987"/>
    </source>
</evidence>
<proteinExistence type="inferred from homology"/>
<keyword evidence="3" id="KW-0675">Receptor</keyword>
<protein>
    <submittedName>
        <fullName evidence="3">Tripartite-type tricarboxylate transporter receptor subunit TctC</fullName>
    </submittedName>
</protein>
<dbReference type="Pfam" id="PF03401">
    <property type="entry name" value="TctC"/>
    <property type="match status" value="1"/>
</dbReference>
<dbReference type="RefSeq" id="WP_354442194.1">
    <property type="nucleotide sequence ID" value="NZ_JBEPSH010000002.1"/>
</dbReference>
<dbReference type="CDD" id="cd07012">
    <property type="entry name" value="PBP2_Bug_TTT"/>
    <property type="match status" value="1"/>
</dbReference>
<dbReference type="SUPFAM" id="SSF53850">
    <property type="entry name" value="Periplasmic binding protein-like II"/>
    <property type="match status" value="1"/>
</dbReference>
<keyword evidence="2" id="KW-1133">Transmembrane helix</keyword>
<dbReference type="Gene3D" id="3.40.190.10">
    <property type="entry name" value="Periplasmic binding protein-like II"/>
    <property type="match status" value="1"/>
</dbReference>
<organism evidence="3 4">
    <name type="scientific">Ottowia thiooxydans</name>
    <dbReference type="NCBI Taxonomy" id="219182"/>
    <lineage>
        <taxon>Bacteria</taxon>
        <taxon>Pseudomonadati</taxon>
        <taxon>Pseudomonadota</taxon>
        <taxon>Betaproteobacteria</taxon>
        <taxon>Burkholderiales</taxon>
        <taxon>Comamonadaceae</taxon>
        <taxon>Ottowia</taxon>
    </lineage>
</organism>
<reference evidence="3 4" key="1">
    <citation type="submission" date="2024-06" db="EMBL/GenBank/DDBJ databases">
        <title>Sorghum-associated microbial communities from plants grown in Nebraska, USA.</title>
        <authorList>
            <person name="Schachtman D."/>
        </authorList>
    </citation>
    <scope>NUCLEOTIDE SEQUENCE [LARGE SCALE GENOMIC DNA]</scope>
    <source>
        <strain evidence="3 4">2709</strain>
    </source>
</reference>
<sequence length="338" mass="35765">MNAFLFRLIGRFGMLVGMLLGVSGITGAQILTKPVKLIVPYAAAGPGDAAARILADGISPILGVPVVVENRPGATGKIAVDAVKNAEPDGYTLFVGGSPQMVLMPILESGAKKSPFEELRMISMFTDYDIVFMAGEQSGIKTMKQLVAKMQVKNNDVSFASIGLPHLTPPGLAFLVMAKSTGGTAQAINYKGQAPGTLDMLAGRITFAAYSLTGMLQYFESGKIVPLAVASPHRLNALPNVPTMAELGYAEFAAANNWQPWIALAAPAKTADSVVSLLNRAVAQAAQASEFKAKLARSGLNARQIIPADQGQAAWREEFEKLSSTLKRFDIRAGDEAR</sequence>
<evidence type="ECO:0000313" key="4">
    <source>
        <dbReference type="Proteomes" id="UP001549320"/>
    </source>
</evidence>
<feature type="transmembrane region" description="Helical" evidence="2">
    <location>
        <begin position="12"/>
        <end position="31"/>
    </location>
</feature>
<dbReference type="PIRSF" id="PIRSF017082">
    <property type="entry name" value="YflP"/>
    <property type="match status" value="1"/>
</dbReference>
<accession>A0ABV2Q5P1</accession>
<dbReference type="PANTHER" id="PTHR42928:SF5">
    <property type="entry name" value="BLR1237 PROTEIN"/>
    <property type="match status" value="1"/>
</dbReference>
<keyword evidence="2" id="KW-0472">Membrane</keyword>
<keyword evidence="4" id="KW-1185">Reference proteome</keyword>
<evidence type="ECO:0000313" key="3">
    <source>
        <dbReference type="EMBL" id="MET4576232.1"/>
    </source>
</evidence>
<gene>
    <name evidence="3" type="ORF">ABIE13_001332</name>
</gene>
<name>A0ABV2Q5P1_9BURK</name>
<dbReference type="InterPro" id="IPR005064">
    <property type="entry name" value="BUG"/>
</dbReference>
<dbReference type="PANTHER" id="PTHR42928">
    <property type="entry name" value="TRICARBOXYLATE-BINDING PROTEIN"/>
    <property type="match status" value="1"/>
</dbReference>
<dbReference type="Proteomes" id="UP001549320">
    <property type="component" value="Unassembled WGS sequence"/>
</dbReference>
<comment type="caution">
    <text evidence="3">The sequence shown here is derived from an EMBL/GenBank/DDBJ whole genome shotgun (WGS) entry which is preliminary data.</text>
</comment>
<keyword evidence="2" id="KW-0812">Transmembrane</keyword>
<comment type="similarity">
    <text evidence="1">Belongs to the UPF0065 (bug) family.</text>
</comment>
<dbReference type="EMBL" id="JBEPSH010000002">
    <property type="protein sequence ID" value="MET4576232.1"/>
    <property type="molecule type" value="Genomic_DNA"/>
</dbReference>
<dbReference type="InterPro" id="IPR042100">
    <property type="entry name" value="Bug_dom1"/>
</dbReference>